<keyword evidence="2" id="KW-1185">Reference proteome</keyword>
<sequence>MLMGCSTPSLHIDEKSSVADELNTRYMDTSETCSDGSAAFHCNGVLVRVSDTLISSKDELDKNTVAFSYMRADARVTELYKRGTQGIILSALPIATTNALSVRCAFATNAQTDSRPDGCGMTTRVIQGLEFEWSRHCDEQGINDEDSWYLHYKKIRYHEAYMCALRPTAYQFALSIKARKLMLQDFTTPWNEVVTSAWNVADLKTLPFQAFFFNPQAPQNLVAAQKLQRDFYTYTGIILPIVRLDLAAQDRPVFVYSKDDQLLLPTH</sequence>
<dbReference type="STRING" id="1674920.ACR52_19525"/>
<name>A0A0J8FVQ3_9PSED</name>
<dbReference type="AlphaFoldDB" id="A0A0J8FVQ3"/>
<protein>
    <submittedName>
        <fullName evidence="1">Uncharacterized protein</fullName>
    </submittedName>
</protein>
<accession>A0A0J8FVQ3</accession>
<proteinExistence type="predicted"/>
<dbReference type="PATRIC" id="fig|1674920.3.peg.2296"/>
<gene>
    <name evidence="1" type="ORF">ACR52_19525</name>
</gene>
<dbReference type="EMBL" id="LFMW01000012">
    <property type="protein sequence ID" value="KMT54330.1"/>
    <property type="molecule type" value="Genomic_DNA"/>
</dbReference>
<dbReference type="Proteomes" id="UP000037551">
    <property type="component" value="Unassembled WGS sequence"/>
</dbReference>
<evidence type="ECO:0000313" key="1">
    <source>
        <dbReference type="EMBL" id="KMT54330.1"/>
    </source>
</evidence>
<evidence type="ECO:0000313" key="2">
    <source>
        <dbReference type="Proteomes" id="UP000037551"/>
    </source>
</evidence>
<organism evidence="1 2">
    <name type="scientific">Pseudomonas fildesensis</name>
    <dbReference type="NCBI Taxonomy" id="1674920"/>
    <lineage>
        <taxon>Bacteria</taxon>
        <taxon>Pseudomonadati</taxon>
        <taxon>Pseudomonadota</taxon>
        <taxon>Gammaproteobacteria</taxon>
        <taxon>Pseudomonadales</taxon>
        <taxon>Pseudomonadaceae</taxon>
        <taxon>Pseudomonas</taxon>
    </lineage>
</organism>
<reference evidence="1 2" key="1">
    <citation type="submission" date="2015-06" db="EMBL/GenBank/DDBJ databases">
        <title>Draft genome sequence of an Antarctic Pseudomonas sp. strain KG01 with full potential for biotechnological applications.</title>
        <authorList>
            <person name="Pavlov M.S."/>
            <person name="Lira F."/>
            <person name="Martinez J.L."/>
            <person name="Marshall S.H."/>
        </authorList>
    </citation>
    <scope>NUCLEOTIDE SEQUENCE [LARGE SCALE GENOMIC DNA]</scope>
    <source>
        <strain evidence="1 2">KG01</strain>
    </source>
</reference>
<comment type="caution">
    <text evidence="1">The sequence shown here is derived from an EMBL/GenBank/DDBJ whole genome shotgun (WGS) entry which is preliminary data.</text>
</comment>